<reference evidence="7" key="2">
    <citation type="journal article" date="2022" name="Microb. Genom.">
        <title>A chromosome-scale genome assembly of the tomato pathogen Cladosporium fulvum reveals a compartmentalized genome architecture and the presence of a dispensable chromosome.</title>
        <authorList>
            <person name="Zaccaron A.Z."/>
            <person name="Chen L.H."/>
            <person name="Samaras A."/>
            <person name="Stergiopoulos I."/>
        </authorList>
    </citation>
    <scope>NUCLEOTIDE SEQUENCE</scope>
    <source>
        <strain evidence="7">Race5_Kim</strain>
    </source>
</reference>
<dbReference type="AlphaFoldDB" id="A0A9Q8PEX2"/>
<reference evidence="7" key="1">
    <citation type="submission" date="2021-12" db="EMBL/GenBank/DDBJ databases">
        <authorList>
            <person name="Zaccaron A."/>
            <person name="Stergiopoulos I."/>
        </authorList>
    </citation>
    <scope>NUCLEOTIDE SEQUENCE</scope>
    <source>
        <strain evidence="7">Race5_Kim</strain>
    </source>
</reference>
<accession>A0A9Q8PEX2</accession>
<dbReference type="KEGG" id="ffu:CLAFUR5_11099"/>
<dbReference type="GO" id="GO:0016020">
    <property type="term" value="C:membrane"/>
    <property type="evidence" value="ECO:0007669"/>
    <property type="project" value="UniProtKB-SubCell"/>
</dbReference>
<protein>
    <submittedName>
        <fullName evidence="7">Uncharacterized protein</fullName>
    </submittedName>
</protein>
<feature type="compositionally biased region" description="Low complexity" evidence="5">
    <location>
        <begin position="141"/>
        <end position="168"/>
    </location>
</feature>
<dbReference type="OMA" id="QHVENYY"/>
<dbReference type="EMBL" id="CP090170">
    <property type="protein sequence ID" value="UJO21170.1"/>
    <property type="molecule type" value="Genomic_DNA"/>
</dbReference>
<dbReference type="OrthoDB" id="3650890at2759"/>
<keyword evidence="8" id="KW-1185">Reference proteome</keyword>
<evidence type="ECO:0000256" key="1">
    <source>
        <dbReference type="ARBA" id="ARBA00004167"/>
    </source>
</evidence>
<proteinExistence type="predicted"/>
<sequence length="506" mass="54118">MAQVTIYYLATWTYNGVAQGRVASNAVTRGLATGGQFADINTEDGDLVLTAEDANASPTTFRTAVPLFVTNATDSTTSVGVVTECTEFTINARENEAAPSSCDARSEASIVSSASTTLTSTDATSSALSSNGASAETTTISNVPTNSNATSPTTASRSPSPTTTQTSGITNAEAAGVGIGSAVLGALLAAAIVFCLMRRRRKHTAPRGTPSNTARGVPSAAPTDGSSLGKYDNKGDAVSALSPCAADMDLPPPEEDRAIAGSISRLETMIKNHAQSFYAGSQDFGVPLAGDPLSNHLQQLLGNRAPIKAEAMMTLLAKSRSRVGAVRFLLAWTILESVDVHALPEHSLLPPELIGFVRTSQSIVKDQPALYSRWRFYSGLLLRHFYGSKTLPAADVRQQIISKTVARLDLVLRSFATMRTTSNAEQTREQNMEEIVRLGAQSGYTLFIQPTTWKLEWTDRRVHSDNELVVFPALFKIGDEQGRMYTPDMYHAFGHSQTMDVGRVLR</sequence>
<evidence type="ECO:0000256" key="3">
    <source>
        <dbReference type="ARBA" id="ARBA00022989"/>
    </source>
</evidence>
<dbReference type="GO" id="GO:0071944">
    <property type="term" value="C:cell periphery"/>
    <property type="evidence" value="ECO:0007669"/>
    <property type="project" value="UniProtKB-ARBA"/>
</dbReference>
<comment type="subcellular location">
    <subcellularLocation>
        <location evidence="1">Membrane</location>
        <topology evidence="1">Single-pass membrane protein</topology>
    </subcellularLocation>
</comment>
<evidence type="ECO:0000313" key="7">
    <source>
        <dbReference type="EMBL" id="UJO21170.1"/>
    </source>
</evidence>
<organism evidence="7 8">
    <name type="scientific">Passalora fulva</name>
    <name type="common">Tomato leaf mold</name>
    <name type="synonym">Cladosporium fulvum</name>
    <dbReference type="NCBI Taxonomy" id="5499"/>
    <lineage>
        <taxon>Eukaryota</taxon>
        <taxon>Fungi</taxon>
        <taxon>Dikarya</taxon>
        <taxon>Ascomycota</taxon>
        <taxon>Pezizomycotina</taxon>
        <taxon>Dothideomycetes</taxon>
        <taxon>Dothideomycetidae</taxon>
        <taxon>Mycosphaerellales</taxon>
        <taxon>Mycosphaerellaceae</taxon>
        <taxon>Fulvia</taxon>
    </lineage>
</organism>
<feature type="region of interest" description="Disordered" evidence="5">
    <location>
        <begin position="114"/>
        <end position="168"/>
    </location>
</feature>
<name>A0A9Q8PEX2_PASFU</name>
<dbReference type="RefSeq" id="XP_047765536.1">
    <property type="nucleotide sequence ID" value="XM_047910247.1"/>
</dbReference>
<evidence type="ECO:0000256" key="6">
    <source>
        <dbReference type="SAM" id="Phobius"/>
    </source>
</evidence>
<dbReference type="PANTHER" id="PTHR15549">
    <property type="entry name" value="PAIRED IMMUNOGLOBULIN-LIKE TYPE 2 RECEPTOR"/>
    <property type="match status" value="1"/>
</dbReference>
<keyword evidence="4 6" id="KW-0472">Membrane</keyword>
<evidence type="ECO:0000256" key="5">
    <source>
        <dbReference type="SAM" id="MobiDB-lite"/>
    </source>
</evidence>
<keyword evidence="2 6" id="KW-0812">Transmembrane</keyword>
<feature type="compositionally biased region" description="Polar residues" evidence="5">
    <location>
        <begin position="131"/>
        <end position="140"/>
    </location>
</feature>
<feature type="transmembrane region" description="Helical" evidence="6">
    <location>
        <begin position="174"/>
        <end position="197"/>
    </location>
</feature>
<dbReference type="GeneID" id="71990977"/>
<keyword evidence="3 6" id="KW-1133">Transmembrane helix</keyword>
<evidence type="ECO:0000256" key="2">
    <source>
        <dbReference type="ARBA" id="ARBA00022692"/>
    </source>
</evidence>
<dbReference type="PANTHER" id="PTHR15549:SF26">
    <property type="entry name" value="AXIAL BUDDING PATTERN PROTEIN 2-RELATED"/>
    <property type="match status" value="1"/>
</dbReference>
<gene>
    <name evidence="7" type="ORF">CLAFUR5_11099</name>
</gene>
<evidence type="ECO:0000256" key="4">
    <source>
        <dbReference type="ARBA" id="ARBA00023136"/>
    </source>
</evidence>
<dbReference type="InterPro" id="IPR051694">
    <property type="entry name" value="Immunoregulatory_rcpt-like"/>
</dbReference>
<feature type="compositionally biased region" description="Low complexity" evidence="5">
    <location>
        <begin position="114"/>
        <end position="130"/>
    </location>
</feature>
<evidence type="ECO:0000313" key="8">
    <source>
        <dbReference type="Proteomes" id="UP000756132"/>
    </source>
</evidence>
<dbReference type="Proteomes" id="UP000756132">
    <property type="component" value="Chromosome 8"/>
</dbReference>
<feature type="region of interest" description="Disordered" evidence="5">
    <location>
        <begin position="203"/>
        <end position="231"/>
    </location>
</feature>